<dbReference type="Gene3D" id="3.30.70.1280">
    <property type="entry name" value="SP0830-like domains"/>
    <property type="match status" value="1"/>
</dbReference>
<gene>
    <name evidence="1" type="ORF">GCM10007879_16470</name>
</gene>
<dbReference type="PANTHER" id="PTHR36439">
    <property type="entry name" value="BLL4334 PROTEIN"/>
    <property type="match status" value="1"/>
</dbReference>
<reference evidence="1" key="2">
    <citation type="submission" date="2023-01" db="EMBL/GenBank/DDBJ databases">
        <title>Draft genome sequence of Maritalea porphyrae strain NBRC 107169.</title>
        <authorList>
            <person name="Sun Q."/>
            <person name="Mori K."/>
        </authorList>
    </citation>
    <scope>NUCLEOTIDE SEQUENCE</scope>
    <source>
        <strain evidence="1">NBRC 107169</strain>
    </source>
</reference>
<name>A0ABQ5UQB6_9HYPH</name>
<organism evidence="1 2">
    <name type="scientific">Maritalea porphyrae</name>
    <dbReference type="NCBI Taxonomy" id="880732"/>
    <lineage>
        <taxon>Bacteria</taxon>
        <taxon>Pseudomonadati</taxon>
        <taxon>Pseudomonadota</taxon>
        <taxon>Alphaproteobacteria</taxon>
        <taxon>Hyphomicrobiales</taxon>
        <taxon>Devosiaceae</taxon>
        <taxon>Maritalea</taxon>
    </lineage>
</organism>
<dbReference type="PANTHER" id="PTHR36439:SF1">
    <property type="entry name" value="DUF1697 DOMAIN-CONTAINING PROTEIN"/>
    <property type="match status" value="1"/>
</dbReference>
<dbReference type="InterPro" id="IPR012545">
    <property type="entry name" value="DUF1697"/>
</dbReference>
<dbReference type="SUPFAM" id="SSF160379">
    <property type="entry name" value="SP0830-like"/>
    <property type="match status" value="1"/>
</dbReference>
<evidence type="ECO:0000313" key="2">
    <source>
        <dbReference type="Proteomes" id="UP001161405"/>
    </source>
</evidence>
<protein>
    <recommendedName>
        <fullName evidence="3">DUF1697 domain-containing protein</fullName>
    </recommendedName>
</protein>
<dbReference type="EMBL" id="BSNI01000002">
    <property type="protein sequence ID" value="GLQ17398.1"/>
    <property type="molecule type" value="Genomic_DNA"/>
</dbReference>
<dbReference type="RefSeq" id="WP_284363532.1">
    <property type="nucleotide sequence ID" value="NZ_BSNI01000002.1"/>
</dbReference>
<sequence>MYKYVALFRGLNVGGHNKITMVDLKAMLEGADCQKVTTYIQSGNAVFQSDVSPNEIESHLENAFEDQFGYAVEIMVRGDKELQAVFDDYPFFNEERELRFMMTGFAKGGFAPDAETVLANVAEGDELVQIVGNQVHFYFANGSGRSKLGALNFAKKIGTPLTLRNRRTVGKLLELINAL</sequence>
<comment type="caution">
    <text evidence="1">The sequence shown here is derived from an EMBL/GenBank/DDBJ whole genome shotgun (WGS) entry which is preliminary data.</text>
</comment>
<proteinExistence type="predicted"/>
<evidence type="ECO:0000313" key="1">
    <source>
        <dbReference type="EMBL" id="GLQ17398.1"/>
    </source>
</evidence>
<dbReference type="Pfam" id="PF08002">
    <property type="entry name" value="DUF1697"/>
    <property type="match status" value="1"/>
</dbReference>
<keyword evidence="2" id="KW-1185">Reference proteome</keyword>
<dbReference type="PIRSF" id="PIRSF008502">
    <property type="entry name" value="UCP008502"/>
    <property type="match status" value="1"/>
</dbReference>
<evidence type="ECO:0008006" key="3">
    <source>
        <dbReference type="Google" id="ProtNLM"/>
    </source>
</evidence>
<dbReference type="Proteomes" id="UP001161405">
    <property type="component" value="Unassembled WGS sequence"/>
</dbReference>
<reference evidence="1" key="1">
    <citation type="journal article" date="2014" name="Int. J. Syst. Evol. Microbiol.">
        <title>Complete genome of a new Firmicutes species belonging to the dominant human colonic microbiota ('Ruminococcus bicirculans') reveals two chromosomes and a selective capacity to utilize plant glucans.</title>
        <authorList>
            <consortium name="NISC Comparative Sequencing Program"/>
            <person name="Wegmann U."/>
            <person name="Louis P."/>
            <person name="Goesmann A."/>
            <person name="Henrissat B."/>
            <person name="Duncan S.H."/>
            <person name="Flint H.J."/>
        </authorList>
    </citation>
    <scope>NUCLEOTIDE SEQUENCE</scope>
    <source>
        <strain evidence="1">NBRC 107169</strain>
    </source>
</reference>
<accession>A0ABQ5UQB6</accession>